<dbReference type="SMART" id="SM00941">
    <property type="entry name" value="PYNP_C"/>
    <property type="match status" value="1"/>
</dbReference>
<dbReference type="GeneID" id="80451289"/>
<protein>
    <submittedName>
        <fullName evidence="6">Thymidine phosphorylase</fullName>
    </submittedName>
</protein>
<dbReference type="InterPro" id="IPR017872">
    <property type="entry name" value="Pyrmidine_PPase_CS"/>
</dbReference>
<dbReference type="Proteomes" id="UP000243847">
    <property type="component" value="Chromosome sequence1"/>
</dbReference>
<dbReference type="FunFam" id="3.40.1030.10:FF:000003">
    <property type="entry name" value="Pyrimidine-nucleoside phosphorylase"/>
    <property type="match status" value="1"/>
</dbReference>
<dbReference type="InterPro" id="IPR000312">
    <property type="entry name" value="Glycosyl_Trfase_fam3"/>
</dbReference>
<comment type="similarity">
    <text evidence="1">Belongs to the thymidine/pyrimidine-nucleoside phosphorylase family.</text>
</comment>
<dbReference type="OrthoDB" id="9763887at2"/>
<dbReference type="KEGG" id="amin:AUMI_11060"/>
<evidence type="ECO:0000256" key="3">
    <source>
        <dbReference type="ARBA" id="ARBA00022676"/>
    </source>
</evidence>
<dbReference type="GO" id="GO:0006206">
    <property type="term" value="P:pyrimidine nucleobase metabolic process"/>
    <property type="evidence" value="ECO:0007669"/>
    <property type="project" value="InterPro"/>
</dbReference>
<sequence>MKPHTLADAVGAYAAGDLSDEDVLPLLRGVYEKGLSREEIRELTHAMIATGSTLNFDQVGKPLVDKHSTGGVGDKITLILTPLIASYGVAVPQIAGRGLGFTGGTIDKLESIPGWSAKLSQAQMTSQLETVGAFIARASSDLVPADKKLYALRDVSGMVDSIPLIASSIMSKKIASGARNLVLDVKWGRGAFMPTVEKARELAEVMVALGEDEGVHTRALVTNMNVPLGNAVGNSVEVQEAIGVLRGGGPAEVRELTVVLAREMLSMVNITDIDPSQNLDNGLAWEKFEQLIAAQGGDLQAHLPQARHQLEIAAEHDAYVTDINARTVAEASWMLGSGRSAVGQQIDYASGVVLHAKPGEQVLPGQPLFTLLSSDESRLNPARDKLVTGITLGNHSEIVDWGNLVTCRITSEGTS</sequence>
<dbReference type="Gene3D" id="3.40.1030.10">
    <property type="entry name" value="Nucleoside phosphorylase/phosphoribosyltransferase catalytic domain"/>
    <property type="match status" value="1"/>
</dbReference>
<dbReference type="AlphaFoldDB" id="A0A173LV05"/>
<evidence type="ECO:0000313" key="6">
    <source>
        <dbReference type="EMBL" id="BAU98648.1"/>
    </source>
</evidence>
<dbReference type="PANTHER" id="PTHR10515">
    <property type="entry name" value="THYMIDINE PHOSPHORYLASE"/>
    <property type="match status" value="1"/>
</dbReference>
<evidence type="ECO:0000256" key="2">
    <source>
        <dbReference type="ARBA" id="ARBA00011738"/>
    </source>
</evidence>
<dbReference type="GO" id="GO:0005829">
    <property type="term" value="C:cytosol"/>
    <property type="evidence" value="ECO:0007669"/>
    <property type="project" value="TreeGrafter"/>
</dbReference>
<dbReference type="InterPro" id="IPR036566">
    <property type="entry name" value="PYNP-like_C_sf"/>
</dbReference>
<feature type="domain" description="Pyrimidine nucleoside phosphorylase C-terminal" evidence="5">
    <location>
        <begin position="319"/>
        <end position="393"/>
    </location>
</feature>
<dbReference type="InterPro" id="IPR018090">
    <property type="entry name" value="Pyrmidine_PPas_bac/euk"/>
</dbReference>
<keyword evidence="3" id="KW-0328">Glycosyltransferase</keyword>
<dbReference type="PIRSF" id="PIRSF000478">
    <property type="entry name" value="TP_PyNP"/>
    <property type="match status" value="1"/>
</dbReference>
<dbReference type="Pfam" id="PF07831">
    <property type="entry name" value="PYNP_C"/>
    <property type="match status" value="1"/>
</dbReference>
<dbReference type="GO" id="GO:0004645">
    <property type="term" value="F:1,4-alpha-oligoglucan phosphorylase activity"/>
    <property type="evidence" value="ECO:0007669"/>
    <property type="project" value="InterPro"/>
</dbReference>
<dbReference type="EMBL" id="AP017457">
    <property type="protein sequence ID" value="BAU98648.1"/>
    <property type="molecule type" value="Genomic_DNA"/>
</dbReference>
<dbReference type="InterPro" id="IPR000053">
    <property type="entry name" value="Thymidine/pyrmidine_PPase"/>
</dbReference>
<dbReference type="RefSeq" id="WP_096380155.1">
    <property type="nucleotide sequence ID" value="NZ_AP017457.1"/>
</dbReference>
<comment type="subunit">
    <text evidence="2">Homodimer.</text>
</comment>
<organism evidence="6 7">
    <name type="scientific">Aurantimicrobium minutum</name>
    <dbReference type="NCBI Taxonomy" id="708131"/>
    <lineage>
        <taxon>Bacteria</taxon>
        <taxon>Bacillati</taxon>
        <taxon>Actinomycetota</taxon>
        <taxon>Actinomycetes</taxon>
        <taxon>Micrococcales</taxon>
        <taxon>Microbacteriaceae</taxon>
        <taxon>Aurantimicrobium</taxon>
    </lineage>
</organism>
<dbReference type="PANTHER" id="PTHR10515:SF0">
    <property type="entry name" value="THYMIDINE PHOSPHORYLASE"/>
    <property type="match status" value="1"/>
</dbReference>
<dbReference type="InterPro" id="IPR013102">
    <property type="entry name" value="PYNP_C"/>
</dbReference>
<keyword evidence="4" id="KW-0808">Transferase</keyword>
<dbReference type="GO" id="GO:0009032">
    <property type="term" value="F:thymidine phosphorylase activity"/>
    <property type="evidence" value="ECO:0007669"/>
    <property type="project" value="TreeGrafter"/>
</dbReference>
<proteinExistence type="inferred from homology"/>
<dbReference type="SUPFAM" id="SSF54680">
    <property type="entry name" value="Pyrimidine nucleoside phosphorylase C-terminal domain"/>
    <property type="match status" value="1"/>
</dbReference>
<name>A0A173LV05_9MICO</name>
<dbReference type="Gene3D" id="1.20.970.10">
    <property type="entry name" value="Transferase, Pyrimidine Nucleoside Phosphorylase, Chain C"/>
    <property type="match status" value="1"/>
</dbReference>
<evidence type="ECO:0000259" key="5">
    <source>
        <dbReference type="SMART" id="SM00941"/>
    </source>
</evidence>
<accession>A0A173LV05</accession>
<evidence type="ECO:0000256" key="1">
    <source>
        <dbReference type="ARBA" id="ARBA00006915"/>
    </source>
</evidence>
<reference evidence="6 7" key="1">
    <citation type="journal article" date="2016" name="Genome Announc.">
        <title>Complete Genome Sequence of Aurantimicrobium minutum Type Strain KNCT, a Planktonic Ultramicrobacterium Isolated from River Water.</title>
        <authorList>
            <person name="Nakai R."/>
            <person name="Fujisawa T."/>
            <person name="Nakamura Y."/>
            <person name="Nishide H."/>
            <person name="Uchiyama I."/>
            <person name="Baba T."/>
            <person name="Toyoda A."/>
            <person name="Fujiyama A."/>
            <person name="Naganuma T."/>
            <person name="Niki H."/>
        </authorList>
    </citation>
    <scope>NUCLEOTIDE SEQUENCE [LARGE SCALE GENOMIC DNA]</scope>
    <source>
        <strain evidence="6 7">KNC</strain>
    </source>
</reference>
<dbReference type="Pfam" id="PF00591">
    <property type="entry name" value="Glycos_transf_3"/>
    <property type="match status" value="1"/>
</dbReference>
<dbReference type="PROSITE" id="PS00647">
    <property type="entry name" value="THYMID_PHOSPHORYLASE"/>
    <property type="match status" value="1"/>
</dbReference>
<evidence type="ECO:0000313" key="7">
    <source>
        <dbReference type="Proteomes" id="UP000243847"/>
    </source>
</evidence>
<dbReference type="SUPFAM" id="SSF52418">
    <property type="entry name" value="Nucleoside phosphorylase/phosphoribosyltransferase catalytic domain"/>
    <property type="match status" value="1"/>
</dbReference>
<dbReference type="GO" id="GO:0006213">
    <property type="term" value="P:pyrimidine nucleoside metabolic process"/>
    <property type="evidence" value="ECO:0007669"/>
    <property type="project" value="InterPro"/>
</dbReference>
<dbReference type="Gene3D" id="3.90.1170.30">
    <property type="entry name" value="Pyrimidine nucleoside phosphorylase-like, C-terminal domain"/>
    <property type="match status" value="1"/>
</dbReference>
<gene>
    <name evidence="6" type="ORF">AUMI_11060</name>
</gene>
<dbReference type="NCBIfam" id="NF004490">
    <property type="entry name" value="PRK05820.1"/>
    <property type="match status" value="1"/>
</dbReference>
<dbReference type="NCBIfam" id="TIGR02644">
    <property type="entry name" value="Y_phosphoryl"/>
    <property type="match status" value="1"/>
</dbReference>
<evidence type="ECO:0000256" key="4">
    <source>
        <dbReference type="ARBA" id="ARBA00022679"/>
    </source>
</evidence>
<dbReference type="InterPro" id="IPR035902">
    <property type="entry name" value="Nuc_phospho_transferase"/>
</dbReference>